<dbReference type="EMBL" id="ML996131">
    <property type="protein sequence ID" value="KAF2735833.1"/>
    <property type="molecule type" value="Genomic_DNA"/>
</dbReference>
<evidence type="ECO:0000256" key="2">
    <source>
        <dbReference type="SAM" id="MobiDB-lite"/>
    </source>
</evidence>
<protein>
    <submittedName>
        <fullName evidence="3">Uncharacterized protein</fullName>
    </submittedName>
</protein>
<organism evidence="3 4">
    <name type="scientific">Polyplosphaeria fusca</name>
    <dbReference type="NCBI Taxonomy" id="682080"/>
    <lineage>
        <taxon>Eukaryota</taxon>
        <taxon>Fungi</taxon>
        <taxon>Dikarya</taxon>
        <taxon>Ascomycota</taxon>
        <taxon>Pezizomycotina</taxon>
        <taxon>Dothideomycetes</taxon>
        <taxon>Pleosporomycetidae</taxon>
        <taxon>Pleosporales</taxon>
        <taxon>Tetraplosphaeriaceae</taxon>
        <taxon>Polyplosphaeria</taxon>
    </lineage>
</organism>
<proteinExistence type="predicted"/>
<comment type="caution">
    <text evidence="3">The sequence shown here is derived from an EMBL/GenBank/DDBJ whole genome shotgun (WGS) entry which is preliminary data.</text>
</comment>
<evidence type="ECO:0000256" key="1">
    <source>
        <dbReference type="SAM" id="Coils"/>
    </source>
</evidence>
<feature type="compositionally biased region" description="Polar residues" evidence="2">
    <location>
        <begin position="130"/>
        <end position="142"/>
    </location>
</feature>
<dbReference type="AlphaFoldDB" id="A0A9P4R2X6"/>
<accession>A0A9P4R2X6</accession>
<gene>
    <name evidence="3" type="ORF">EJ04DRAFT_562981</name>
</gene>
<feature type="compositionally biased region" description="Basic and acidic residues" evidence="2">
    <location>
        <begin position="99"/>
        <end position="108"/>
    </location>
</feature>
<sequence length="170" mass="19161">MPSLDELVVEASKELQEQHSWRGIKLARDAIALADNDDDFELVDVLELRNRIVVMFIHAKLWKEAEELDDEIQGSLEEVEDAEDKAALQEQLDERRSMYRGHDKHDMETQECSSIPQRASTYPPKGNMGQIPSQYLSQSSTFPIAAGKTSDLGDNKQATARIDAKADESE</sequence>
<name>A0A9P4R2X6_9PLEO</name>
<dbReference type="Proteomes" id="UP000799444">
    <property type="component" value="Unassembled WGS sequence"/>
</dbReference>
<feature type="coiled-coil region" evidence="1">
    <location>
        <begin position="65"/>
        <end position="92"/>
    </location>
</feature>
<evidence type="ECO:0000313" key="3">
    <source>
        <dbReference type="EMBL" id="KAF2735833.1"/>
    </source>
</evidence>
<feature type="region of interest" description="Disordered" evidence="2">
    <location>
        <begin position="99"/>
        <end position="170"/>
    </location>
</feature>
<keyword evidence="4" id="KW-1185">Reference proteome</keyword>
<reference evidence="3" key="1">
    <citation type="journal article" date="2020" name="Stud. Mycol.">
        <title>101 Dothideomycetes genomes: a test case for predicting lifestyles and emergence of pathogens.</title>
        <authorList>
            <person name="Haridas S."/>
            <person name="Albert R."/>
            <person name="Binder M."/>
            <person name="Bloem J."/>
            <person name="Labutti K."/>
            <person name="Salamov A."/>
            <person name="Andreopoulos B."/>
            <person name="Baker S."/>
            <person name="Barry K."/>
            <person name="Bills G."/>
            <person name="Bluhm B."/>
            <person name="Cannon C."/>
            <person name="Castanera R."/>
            <person name="Culley D."/>
            <person name="Daum C."/>
            <person name="Ezra D."/>
            <person name="Gonzalez J."/>
            <person name="Henrissat B."/>
            <person name="Kuo A."/>
            <person name="Liang C."/>
            <person name="Lipzen A."/>
            <person name="Lutzoni F."/>
            <person name="Magnuson J."/>
            <person name="Mondo S."/>
            <person name="Nolan M."/>
            <person name="Ohm R."/>
            <person name="Pangilinan J."/>
            <person name="Park H.-J."/>
            <person name="Ramirez L."/>
            <person name="Alfaro M."/>
            <person name="Sun H."/>
            <person name="Tritt A."/>
            <person name="Yoshinaga Y."/>
            <person name="Zwiers L.-H."/>
            <person name="Turgeon B."/>
            <person name="Goodwin S."/>
            <person name="Spatafora J."/>
            <person name="Crous P."/>
            <person name="Grigoriev I."/>
        </authorList>
    </citation>
    <scope>NUCLEOTIDE SEQUENCE</scope>
    <source>
        <strain evidence="3">CBS 125425</strain>
    </source>
</reference>
<feature type="compositionally biased region" description="Polar residues" evidence="2">
    <location>
        <begin position="110"/>
        <end position="120"/>
    </location>
</feature>
<evidence type="ECO:0000313" key="4">
    <source>
        <dbReference type="Proteomes" id="UP000799444"/>
    </source>
</evidence>
<keyword evidence="1" id="KW-0175">Coiled coil</keyword>